<proteinExistence type="predicted"/>
<dbReference type="RefSeq" id="WP_146164244.1">
    <property type="nucleotide sequence ID" value="NZ_PVZG01000022.1"/>
</dbReference>
<evidence type="ECO:0000313" key="2">
    <source>
        <dbReference type="Proteomes" id="UP000239209"/>
    </source>
</evidence>
<keyword evidence="2" id="KW-1185">Reference proteome</keyword>
<dbReference type="Proteomes" id="UP000239209">
    <property type="component" value="Unassembled WGS sequence"/>
</dbReference>
<name>A0A2T0RI00_9ACTN</name>
<dbReference type="EMBL" id="PVZG01000022">
    <property type="protein sequence ID" value="PRY20813.1"/>
    <property type="molecule type" value="Genomic_DNA"/>
</dbReference>
<protein>
    <submittedName>
        <fullName evidence="1">Uncharacterized protein</fullName>
    </submittedName>
</protein>
<dbReference type="AlphaFoldDB" id="A0A2T0RI00"/>
<dbReference type="InterPro" id="IPR049709">
    <property type="entry name" value="IniB-like_N"/>
</dbReference>
<organism evidence="1 2">
    <name type="scientific">Pseudosporangium ferrugineum</name>
    <dbReference type="NCBI Taxonomy" id="439699"/>
    <lineage>
        <taxon>Bacteria</taxon>
        <taxon>Bacillati</taxon>
        <taxon>Actinomycetota</taxon>
        <taxon>Actinomycetes</taxon>
        <taxon>Micromonosporales</taxon>
        <taxon>Micromonosporaceae</taxon>
        <taxon>Pseudosporangium</taxon>
    </lineage>
</organism>
<accession>A0A2T0RI00</accession>
<reference evidence="1 2" key="1">
    <citation type="submission" date="2018-03" db="EMBL/GenBank/DDBJ databases">
        <title>Genomic Encyclopedia of Archaeal and Bacterial Type Strains, Phase II (KMG-II): from individual species to whole genera.</title>
        <authorList>
            <person name="Goeker M."/>
        </authorList>
    </citation>
    <scope>NUCLEOTIDE SEQUENCE [LARGE SCALE GENOMIC DNA]</scope>
    <source>
        <strain evidence="1 2">DSM 45348</strain>
    </source>
</reference>
<gene>
    <name evidence="1" type="ORF">CLV70_12252</name>
</gene>
<evidence type="ECO:0000313" key="1">
    <source>
        <dbReference type="EMBL" id="PRY20813.1"/>
    </source>
</evidence>
<comment type="caution">
    <text evidence="1">The sequence shown here is derived from an EMBL/GenBank/DDBJ whole genome shotgun (WGS) entry which is preliminary data.</text>
</comment>
<dbReference type="OrthoDB" id="3403955at2"/>
<sequence>MDSSPTLQDFVLNLIYDPAARSAFELDPEGVLADAGLSDVTAVDVQEVIPLVVDYAPLSDVAAVTAPLGVHDLTTGVADADVSAAVAQLQAMTGNLTPGAHAAPDVAYAGAGAFMVSTDGLLAGTPAVGVGLEHAATVDAPVSTSVTAPVDGALSAVHDPGLGLDAGVSTATSVTTTVVGDADGLIASTGVDAGATLDGTASVVTGVTSTIGLHDVADLDVTHLDPAVSSVVGSVTGSDPLGAVSHDATQGVLDVAGDVTSPVTGLVDGLGHHTAPDTADHAHGAVTDLLF</sequence>
<dbReference type="NCBIfam" id="NF038175">
    <property type="entry name" value="IniB_NTERM"/>
    <property type="match status" value="1"/>
</dbReference>